<name>A0A7S5REY3_9CAUD</name>
<reference evidence="1 2" key="1">
    <citation type="submission" date="2020-01" db="EMBL/GenBank/DDBJ databases">
        <title>Patterns of diversity and host range of bacteriophage communities associated with bean-nodulatin bacteria.</title>
        <authorList>
            <person name="Vann Cauwenberghe J."/>
            <person name="Santamaria R.I."/>
            <person name="Bustos P."/>
            <person name="Juarez S."/>
            <person name="Gonzalez V."/>
        </authorList>
    </citation>
    <scope>NUCLEOTIDE SEQUENCE [LARGE SCALE GENOMIC DNA]</scope>
    <source>
        <strain evidence="2">RHph</strain>
    </source>
</reference>
<evidence type="ECO:0000313" key="2">
    <source>
        <dbReference type="Proteomes" id="UP000615696"/>
    </source>
</evidence>
<protein>
    <submittedName>
        <fullName evidence="1">Uncharacterized protein</fullName>
    </submittedName>
</protein>
<dbReference type="Proteomes" id="UP000615696">
    <property type="component" value="Segment"/>
</dbReference>
<sequence>MSIIEERTKENSLVSYNPVDLLGNMYPHEIKDFPNIPEDFVRKLYGKMREAKTREERYSALLSINQQYGSLHVPAYDPELALKIAENTDEIVERLYGRVLEHDCTVAMEVEFNFG</sequence>
<organism evidence="1 2">
    <name type="scientific">Rhizobium phage RHph_I1_9</name>
    <dbReference type="NCBI Taxonomy" id="2509729"/>
    <lineage>
        <taxon>Viruses</taxon>
        <taxon>Duplodnaviria</taxon>
        <taxon>Heunggongvirae</taxon>
        <taxon>Uroviricota</taxon>
        <taxon>Caudoviricetes</taxon>
        <taxon>Pootjesviridae</taxon>
        <taxon>Staniewskivirinae</taxon>
        <taxon>Trinifflemingvirus</taxon>
        <taxon>Trinifflemingvirus I19</taxon>
    </lineage>
</organism>
<evidence type="ECO:0000313" key="1">
    <source>
        <dbReference type="EMBL" id="QIG73615.1"/>
    </source>
</evidence>
<keyword evidence="2" id="KW-1185">Reference proteome</keyword>
<dbReference type="EMBL" id="MN988532">
    <property type="protein sequence ID" value="QIG73615.1"/>
    <property type="molecule type" value="Genomic_DNA"/>
</dbReference>
<gene>
    <name evidence="1" type="ORF">EVC04_178</name>
</gene>
<accession>A0A7S5REY3</accession>
<proteinExistence type="predicted"/>